<dbReference type="Proteomes" id="UP001596353">
    <property type="component" value="Unassembled WGS sequence"/>
</dbReference>
<organism evidence="1 2">
    <name type="scientific">Sulfitobacter porphyrae</name>
    <dbReference type="NCBI Taxonomy" id="1246864"/>
    <lineage>
        <taxon>Bacteria</taxon>
        <taxon>Pseudomonadati</taxon>
        <taxon>Pseudomonadota</taxon>
        <taxon>Alphaproteobacteria</taxon>
        <taxon>Rhodobacterales</taxon>
        <taxon>Roseobacteraceae</taxon>
        <taxon>Sulfitobacter</taxon>
    </lineage>
</organism>
<reference evidence="2" key="1">
    <citation type="journal article" date="2019" name="Int. J. Syst. Evol. Microbiol.">
        <title>The Global Catalogue of Microorganisms (GCM) 10K type strain sequencing project: providing services to taxonomists for standard genome sequencing and annotation.</title>
        <authorList>
            <consortium name="The Broad Institute Genomics Platform"/>
            <consortium name="The Broad Institute Genome Sequencing Center for Infectious Disease"/>
            <person name="Wu L."/>
            <person name="Ma J."/>
        </authorList>
    </citation>
    <scope>NUCLEOTIDE SEQUENCE [LARGE SCALE GENOMIC DNA]</scope>
    <source>
        <strain evidence="2">CCUG 66188</strain>
    </source>
</reference>
<accession>A0ABW2B3A2</accession>
<comment type="caution">
    <text evidence="1">The sequence shown here is derived from an EMBL/GenBank/DDBJ whole genome shotgun (WGS) entry which is preliminary data.</text>
</comment>
<name>A0ABW2B3A2_9RHOB</name>
<sequence>MQLILHTGAHYTEQDRLIKSMLRNAAQFRERGIMIPGPGTYRKLVRDTLNAMHRALPGPMRARCSWMSSLMMTPPNG</sequence>
<dbReference type="EMBL" id="JBHSWG010000001">
    <property type="protein sequence ID" value="MFC6760174.1"/>
    <property type="molecule type" value="Genomic_DNA"/>
</dbReference>
<evidence type="ECO:0000313" key="2">
    <source>
        <dbReference type="Proteomes" id="UP001596353"/>
    </source>
</evidence>
<evidence type="ECO:0000313" key="1">
    <source>
        <dbReference type="EMBL" id="MFC6760174.1"/>
    </source>
</evidence>
<keyword evidence="2" id="KW-1185">Reference proteome</keyword>
<proteinExistence type="predicted"/>
<protein>
    <submittedName>
        <fullName evidence="1">Uncharacterized protein</fullName>
    </submittedName>
</protein>
<gene>
    <name evidence="1" type="ORF">ACFQFQ_12815</name>
</gene>